<feature type="region of interest" description="Disordered" evidence="1">
    <location>
        <begin position="37"/>
        <end position="102"/>
    </location>
</feature>
<evidence type="ECO:0000313" key="2">
    <source>
        <dbReference type="EMBL" id="CAH1412676.1"/>
    </source>
</evidence>
<name>A0AAU9LHC0_9ASTR</name>
<dbReference type="Proteomes" id="UP001157418">
    <property type="component" value="Unassembled WGS sequence"/>
</dbReference>
<gene>
    <name evidence="2" type="ORF">LVIROSA_LOCUS675</name>
</gene>
<dbReference type="EMBL" id="CAKMRJ010000001">
    <property type="protein sequence ID" value="CAH1412676.1"/>
    <property type="molecule type" value="Genomic_DNA"/>
</dbReference>
<accession>A0AAU9LHC0</accession>
<sequence length="102" mass="11499">MQPIIEEETAEKSLSSPKGVSGLKRIHKLQLSHKGIKIHEIPAPVSPASKNRRARDMVKSMQKKKKHVQDPLDEVVVETDFEDSANSQSPIRQDDMVKTDFP</sequence>
<feature type="region of interest" description="Disordered" evidence="1">
    <location>
        <begin position="1"/>
        <end position="21"/>
    </location>
</feature>
<evidence type="ECO:0000256" key="1">
    <source>
        <dbReference type="SAM" id="MobiDB-lite"/>
    </source>
</evidence>
<reference evidence="2 3" key="1">
    <citation type="submission" date="2022-01" db="EMBL/GenBank/DDBJ databases">
        <authorList>
            <person name="Xiong W."/>
            <person name="Schranz E."/>
        </authorList>
    </citation>
    <scope>NUCLEOTIDE SEQUENCE [LARGE SCALE GENOMIC DNA]</scope>
</reference>
<dbReference type="AlphaFoldDB" id="A0AAU9LHC0"/>
<evidence type="ECO:0000313" key="3">
    <source>
        <dbReference type="Proteomes" id="UP001157418"/>
    </source>
</evidence>
<feature type="compositionally biased region" description="Basic and acidic residues" evidence="1">
    <location>
        <begin position="92"/>
        <end position="102"/>
    </location>
</feature>
<organism evidence="2 3">
    <name type="scientific">Lactuca virosa</name>
    <dbReference type="NCBI Taxonomy" id="75947"/>
    <lineage>
        <taxon>Eukaryota</taxon>
        <taxon>Viridiplantae</taxon>
        <taxon>Streptophyta</taxon>
        <taxon>Embryophyta</taxon>
        <taxon>Tracheophyta</taxon>
        <taxon>Spermatophyta</taxon>
        <taxon>Magnoliopsida</taxon>
        <taxon>eudicotyledons</taxon>
        <taxon>Gunneridae</taxon>
        <taxon>Pentapetalae</taxon>
        <taxon>asterids</taxon>
        <taxon>campanulids</taxon>
        <taxon>Asterales</taxon>
        <taxon>Asteraceae</taxon>
        <taxon>Cichorioideae</taxon>
        <taxon>Cichorieae</taxon>
        <taxon>Lactucinae</taxon>
        <taxon>Lactuca</taxon>
    </lineage>
</organism>
<feature type="compositionally biased region" description="Acidic residues" evidence="1">
    <location>
        <begin position="71"/>
        <end position="83"/>
    </location>
</feature>
<comment type="caution">
    <text evidence="2">The sequence shown here is derived from an EMBL/GenBank/DDBJ whole genome shotgun (WGS) entry which is preliminary data.</text>
</comment>
<keyword evidence="3" id="KW-1185">Reference proteome</keyword>
<proteinExistence type="predicted"/>
<protein>
    <submittedName>
        <fullName evidence="2">Uncharacterized protein</fullName>
    </submittedName>
</protein>